<dbReference type="EMBL" id="CABFPH010000090">
    <property type="protein sequence ID" value="VUD73876.1"/>
    <property type="molecule type" value="Genomic_DNA"/>
</dbReference>
<organism evidence="8 9">
    <name type="scientific">Methylobacterium symbioticum</name>
    <dbReference type="NCBI Taxonomy" id="2584084"/>
    <lineage>
        <taxon>Bacteria</taxon>
        <taxon>Pseudomonadati</taxon>
        <taxon>Pseudomonadota</taxon>
        <taxon>Alphaproteobacteria</taxon>
        <taxon>Hyphomicrobiales</taxon>
        <taxon>Methylobacteriaceae</taxon>
        <taxon>Methylobacterium</taxon>
    </lineage>
</organism>
<reference evidence="8 9" key="1">
    <citation type="submission" date="2019-06" db="EMBL/GenBank/DDBJ databases">
        <authorList>
            <person name="Rodrigo-Torres L."/>
            <person name="Arahal R. D."/>
            <person name="Lucena T."/>
        </authorList>
    </citation>
    <scope>NUCLEOTIDE SEQUENCE [LARGE SCALE GENOMIC DNA]</scope>
    <source>
        <strain evidence="8 9">SB0023/3</strain>
    </source>
</reference>
<feature type="domain" description="Transposase IS4-like" evidence="6">
    <location>
        <begin position="156"/>
        <end position="359"/>
    </location>
</feature>
<evidence type="ECO:0000256" key="2">
    <source>
        <dbReference type="ARBA" id="ARBA00010075"/>
    </source>
</evidence>
<evidence type="ECO:0000259" key="7">
    <source>
        <dbReference type="Pfam" id="PF05598"/>
    </source>
</evidence>
<dbReference type="PANTHER" id="PTHR35604:SF2">
    <property type="entry name" value="TRANSPOSASE INSH FOR INSERTION SEQUENCE ELEMENT IS5A-RELATED"/>
    <property type="match status" value="1"/>
</dbReference>
<gene>
    <name evidence="8" type="ORF">MET9862_04498</name>
</gene>
<evidence type="ECO:0000256" key="3">
    <source>
        <dbReference type="ARBA" id="ARBA00022578"/>
    </source>
</evidence>
<protein>
    <recommendedName>
        <fullName evidence="10">Transposase InsH N-terminal domain-containing protein</fullName>
    </recommendedName>
</protein>
<keyword evidence="9" id="KW-1185">Reference proteome</keyword>
<evidence type="ECO:0000256" key="4">
    <source>
        <dbReference type="ARBA" id="ARBA00023125"/>
    </source>
</evidence>
<comment type="similarity">
    <text evidence="2">Belongs to the transposase 11 family.</text>
</comment>
<name>A0A509EHM3_9HYPH</name>
<dbReference type="GO" id="GO:0004803">
    <property type="term" value="F:transposase activity"/>
    <property type="evidence" value="ECO:0007669"/>
    <property type="project" value="InterPro"/>
</dbReference>
<keyword evidence="5" id="KW-0233">DNA recombination</keyword>
<dbReference type="PANTHER" id="PTHR35604">
    <property type="entry name" value="TRANSPOSASE INSH FOR INSERTION SEQUENCE ELEMENT IS5A-RELATED"/>
    <property type="match status" value="1"/>
</dbReference>
<evidence type="ECO:0000259" key="6">
    <source>
        <dbReference type="Pfam" id="PF01609"/>
    </source>
</evidence>
<dbReference type="InterPro" id="IPR002559">
    <property type="entry name" value="Transposase_11"/>
</dbReference>
<evidence type="ECO:0000313" key="8">
    <source>
        <dbReference type="EMBL" id="VUD73876.1"/>
    </source>
</evidence>
<feature type="domain" description="Transposase InsH N-terminal" evidence="7">
    <location>
        <begin position="19"/>
        <end position="121"/>
    </location>
</feature>
<dbReference type="OrthoDB" id="9774608at2"/>
<dbReference type="Pfam" id="PF05598">
    <property type="entry name" value="DUF772"/>
    <property type="match status" value="1"/>
</dbReference>
<dbReference type="InterPro" id="IPR047959">
    <property type="entry name" value="Transpos_IS5"/>
</dbReference>
<comment type="function">
    <text evidence="1">Involved in the transposition of the insertion sequence IS5.</text>
</comment>
<keyword evidence="3" id="KW-0815">Transposition</keyword>
<dbReference type="Proteomes" id="UP000410984">
    <property type="component" value="Unassembled WGS sequence"/>
</dbReference>
<dbReference type="GO" id="GO:0006313">
    <property type="term" value="P:DNA transposition"/>
    <property type="evidence" value="ECO:0007669"/>
    <property type="project" value="InterPro"/>
</dbReference>
<evidence type="ECO:0000313" key="9">
    <source>
        <dbReference type="Proteomes" id="UP000410984"/>
    </source>
</evidence>
<dbReference type="NCBIfam" id="NF033581">
    <property type="entry name" value="transpos_IS5_4"/>
    <property type="match status" value="1"/>
</dbReference>
<dbReference type="Pfam" id="PF01609">
    <property type="entry name" value="DDE_Tnp_1"/>
    <property type="match status" value="1"/>
</dbReference>
<evidence type="ECO:0008006" key="10">
    <source>
        <dbReference type="Google" id="ProtNLM"/>
    </source>
</evidence>
<dbReference type="AlphaFoldDB" id="A0A509EHM3"/>
<sequence length="373" mass="41468">MRCCDARSARFFDVDERQKDLSAKGDARERLSRIVDFELFRDDLARSVSRSDGSKGGRPPFDLVFMFKVLILQASHSLSDERTEFLITDRLSFMRFLFMRFFGLGLSDPVPDANTILTFREALTRAEIAGKPAIAVLFSVYEAAPRHAGFLAMGGQIVDATVMAAPKQRNTEAEKADLKASRVPDAWKAKPAKLAQKDRDARWTIKWSKATPAEDGAKRVDIAVPAFGYKNHVGIDCRHGLIRAWTATDAARHDGAQLPNLVSKANTAGDVWADTAYRLKANEAHLAGNGFRSRIHRKKPPGKPMARNVARANGEKSKVRAAVEHVFARQKGPMRLVVRPIGLARARTKIGLANLFYNMTRAVWLIGYHARTA</sequence>
<dbReference type="InterPro" id="IPR008490">
    <property type="entry name" value="Transposase_InsH_N"/>
</dbReference>
<evidence type="ECO:0000256" key="1">
    <source>
        <dbReference type="ARBA" id="ARBA00003544"/>
    </source>
</evidence>
<dbReference type="GO" id="GO:0003677">
    <property type="term" value="F:DNA binding"/>
    <property type="evidence" value="ECO:0007669"/>
    <property type="project" value="UniProtKB-KW"/>
</dbReference>
<proteinExistence type="inferred from homology"/>
<evidence type="ECO:0000256" key="5">
    <source>
        <dbReference type="ARBA" id="ARBA00023172"/>
    </source>
</evidence>
<accession>A0A509EHM3</accession>
<keyword evidence="4" id="KW-0238">DNA-binding</keyword>